<dbReference type="Proteomes" id="UP001438112">
    <property type="component" value="Unassembled WGS sequence"/>
</dbReference>
<comment type="caution">
    <text evidence="2">The sequence shown here is derived from an EMBL/GenBank/DDBJ whole genome shotgun (WGS) entry which is preliminary data.</text>
</comment>
<proteinExistence type="predicted"/>
<keyword evidence="1" id="KW-1133">Transmembrane helix</keyword>
<protein>
    <submittedName>
        <fullName evidence="2">LVIS_2131 family protein</fullName>
    </submittedName>
</protein>
<keyword evidence="1" id="KW-0472">Membrane</keyword>
<dbReference type="RefSeq" id="WP_353318073.1">
    <property type="nucleotide sequence ID" value="NZ_BAABVV010000036.1"/>
</dbReference>
<accession>A0ABP9ZI96</accession>
<evidence type="ECO:0000313" key="3">
    <source>
        <dbReference type="Proteomes" id="UP001438112"/>
    </source>
</evidence>
<organism evidence="2 3">
    <name type="scientific">Apilactobacillus apinorum</name>
    <dbReference type="NCBI Taxonomy" id="1218495"/>
    <lineage>
        <taxon>Bacteria</taxon>
        <taxon>Bacillati</taxon>
        <taxon>Bacillota</taxon>
        <taxon>Bacilli</taxon>
        <taxon>Lactobacillales</taxon>
        <taxon>Lactobacillaceae</taxon>
        <taxon>Apilactobacillus</taxon>
    </lineage>
</organism>
<evidence type="ECO:0000256" key="1">
    <source>
        <dbReference type="SAM" id="Phobius"/>
    </source>
</evidence>
<dbReference type="NCBIfam" id="NF040508">
    <property type="entry name" value="LVIS_2131_fam"/>
    <property type="match status" value="1"/>
</dbReference>
<sequence>MKSAWNIVGLLLWIILLAYAIFIIYNIAVRRSRLIINGHYDFSLNHLVKTTIQIVILFIGVGFMSFESFHTNVSADGENVNIKRDYQPLILDTNGNSSYYVKVKSESNPSLNQSYSYLVNGRRLSVSSSQSSVLVGTNNEINVQKSAVRWNDRQANKLDQRYQKAWVAKVTATYKDNLLNGIGMRAGRQYTSYTLIRIPDSSFIYNDN</sequence>
<feature type="transmembrane region" description="Helical" evidence="1">
    <location>
        <begin position="47"/>
        <end position="66"/>
    </location>
</feature>
<evidence type="ECO:0000313" key="2">
    <source>
        <dbReference type="EMBL" id="GAA6114520.1"/>
    </source>
</evidence>
<reference evidence="2 3" key="1">
    <citation type="submission" date="2024-03" db="EMBL/GenBank/DDBJ databases">
        <title>Inconsistent identification of Apilactobacillus kunkeei-related strains obtained by well-developed overall genome related indices.</title>
        <authorList>
            <person name="Maeno S."/>
            <person name="Endo A."/>
        </authorList>
    </citation>
    <scope>NUCLEOTIDE SEQUENCE [LARGE SCALE GENOMIC DNA]</scope>
    <source>
        <strain evidence="2 3">20H-10</strain>
    </source>
</reference>
<keyword evidence="1" id="KW-0812">Transmembrane</keyword>
<name>A0ABP9ZI96_9LACO</name>
<feature type="transmembrane region" description="Helical" evidence="1">
    <location>
        <begin position="6"/>
        <end position="27"/>
    </location>
</feature>
<gene>
    <name evidence="2" type="ORF">AP20H10_08830</name>
</gene>
<keyword evidence="3" id="KW-1185">Reference proteome</keyword>
<dbReference type="InterPro" id="IPR049731">
    <property type="entry name" value="LVIS_2131-like"/>
</dbReference>
<dbReference type="EMBL" id="BAABVV010000036">
    <property type="protein sequence ID" value="GAA6114520.1"/>
    <property type="molecule type" value="Genomic_DNA"/>
</dbReference>